<keyword evidence="2" id="KW-0812">Transmembrane</keyword>
<gene>
    <name evidence="3" type="ORF">BLA60_22385</name>
</gene>
<comment type="caution">
    <text evidence="3">The sequence shown here is derived from an EMBL/GenBank/DDBJ whole genome shotgun (WGS) entry which is preliminary data.</text>
</comment>
<sequence length="326" mass="35066">MAPPDRSDVPRDTGVLGAAGIAQDSRLRPNAERLTSWVEWLLHPEEHSYDRTVFHPGGGKREEPGPVAPINDQPGTIAPDDQLAFESVIEGYQPWQFLHGMAAVATPVVERPDSPLGDKAAAVRNIWWIGDEGIPSLVDLFPSIGWTGEAADAAFMFLLRLQTVTGQANKIAEVLYGAIPKYAVIVKGARDSLDEAAAGLVAAFEEKFAAKPEGGFSVDVNAALFAGIAAGAVALATGAGFVAMTAVTSMWSSLFTEVAGDLLNRGEDSVGGYWWRDLVESYMHTQATILTDAKDEMDQLNRMVAGQLANFQDDDEIQTFLRKYGS</sequence>
<protein>
    <submittedName>
        <fullName evidence="3">Uncharacterized protein</fullName>
    </submittedName>
</protein>
<keyword evidence="2" id="KW-1133">Transmembrane helix</keyword>
<keyword evidence="4" id="KW-1185">Reference proteome</keyword>
<feature type="transmembrane region" description="Helical" evidence="2">
    <location>
        <begin position="222"/>
        <end position="247"/>
    </location>
</feature>
<name>A0A7Z1AXU0_9PSEU</name>
<dbReference type="EMBL" id="MSIF01000011">
    <property type="protein sequence ID" value="OLF08760.1"/>
    <property type="molecule type" value="Genomic_DNA"/>
</dbReference>
<feature type="compositionally biased region" description="Basic and acidic residues" evidence="1">
    <location>
        <begin position="1"/>
        <end position="11"/>
    </location>
</feature>
<evidence type="ECO:0000256" key="2">
    <source>
        <dbReference type="SAM" id="Phobius"/>
    </source>
</evidence>
<keyword evidence="2" id="KW-0472">Membrane</keyword>
<evidence type="ECO:0000256" key="1">
    <source>
        <dbReference type="SAM" id="MobiDB-lite"/>
    </source>
</evidence>
<reference evidence="3 4" key="1">
    <citation type="submission" date="2016-12" db="EMBL/GenBank/DDBJ databases">
        <title>The draft genome sequence of Actinophytocola xinjiangensis.</title>
        <authorList>
            <person name="Wang W."/>
            <person name="Yuan L."/>
        </authorList>
    </citation>
    <scope>NUCLEOTIDE SEQUENCE [LARGE SCALE GENOMIC DNA]</scope>
    <source>
        <strain evidence="3 4">CGMCC 4.4663</strain>
    </source>
</reference>
<dbReference type="OrthoDB" id="3676338at2"/>
<evidence type="ECO:0000313" key="3">
    <source>
        <dbReference type="EMBL" id="OLF08760.1"/>
    </source>
</evidence>
<dbReference type="AlphaFoldDB" id="A0A7Z1AXU0"/>
<evidence type="ECO:0000313" key="4">
    <source>
        <dbReference type="Proteomes" id="UP000185696"/>
    </source>
</evidence>
<dbReference type="RefSeq" id="WP_075134916.1">
    <property type="nucleotide sequence ID" value="NZ_MSIF01000011.1"/>
</dbReference>
<feature type="region of interest" description="Disordered" evidence="1">
    <location>
        <begin position="1"/>
        <end position="21"/>
    </location>
</feature>
<proteinExistence type="predicted"/>
<accession>A0A7Z1AXU0</accession>
<dbReference type="Proteomes" id="UP000185696">
    <property type="component" value="Unassembled WGS sequence"/>
</dbReference>
<organism evidence="3 4">
    <name type="scientific">Actinophytocola xinjiangensis</name>
    <dbReference type="NCBI Taxonomy" id="485602"/>
    <lineage>
        <taxon>Bacteria</taxon>
        <taxon>Bacillati</taxon>
        <taxon>Actinomycetota</taxon>
        <taxon>Actinomycetes</taxon>
        <taxon>Pseudonocardiales</taxon>
        <taxon>Pseudonocardiaceae</taxon>
    </lineage>
</organism>